<evidence type="ECO:0000256" key="1">
    <source>
        <dbReference type="ARBA" id="ARBA00004141"/>
    </source>
</evidence>
<evidence type="ECO:0008006" key="9">
    <source>
        <dbReference type="Google" id="ProtNLM"/>
    </source>
</evidence>
<comment type="subcellular location">
    <subcellularLocation>
        <location evidence="1">Membrane</location>
        <topology evidence="1">Multi-pass membrane protein</topology>
    </subcellularLocation>
</comment>
<keyword evidence="5 6" id="KW-0472">Membrane</keyword>
<gene>
    <name evidence="7" type="ORF">CMV30_09680</name>
</gene>
<dbReference type="PANTHER" id="PTHR12778">
    <property type="entry name" value="SOLUTE CARRIER FAMILY 33 ACETYL-COA TRANSPORTER -RELATED"/>
    <property type="match status" value="1"/>
</dbReference>
<evidence type="ECO:0000313" key="8">
    <source>
        <dbReference type="Proteomes" id="UP000217265"/>
    </source>
</evidence>
<feature type="transmembrane region" description="Helical" evidence="6">
    <location>
        <begin position="301"/>
        <end position="319"/>
    </location>
</feature>
<protein>
    <recommendedName>
        <fullName evidence="9">MFS transporter</fullName>
    </recommendedName>
</protein>
<feature type="transmembrane region" description="Helical" evidence="6">
    <location>
        <begin position="228"/>
        <end position="248"/>
    </location>
</feature>
<feature type="transmembrane region" description="Helical" evidence="6">
    <location>
        <begin position="137"/>
        <end position="161"/>
    </location>
</feature>
<dbReference type="KEGG" id="vbh:CMV30_09680"/>
<evidence type="ECO:0000256" key="6">
    <source>
        <dbReference type="SAM" id="Phobius"/>
    </source>
</evidence>
<feature type="transmembrane region" description="Helical" evidence="6">
    <location>
        <begin position="331"/>
        <end position="355"/>
    </location>
</feature>
<keyword evidence="2" id="KW-0813">Transport</keyword>
<feature type="transmembrane region" description="Helical" evidence="6">
    <location>
        <begin position="394"/>
        <end position="416"/>
    </location>
</feature>
<dbReference type="SUPFAM" id="SSF103473">
    <property type="entry name" value="MFS general substrate transporter"/>
    <property type="match status" value="1"/>
</dbReference>
<keyword evidence="8" id="KW-1185">Reference proteome</keyword>
<dbReference type="InterPro" id="IPR004752">
    <property type="entry name" value="AmpG_permease/AT-1"/>
</dbReference>
<feature type="transmembrane region" description="Helical" evidence="6">
    <location>
        <begin position="465"/>
        <end position="485"/>
    </location>
</feature>
<feature type="transmembrane region" description="Helical" evidence="6">
    <location>
        <begin position="173"/>
        <end position="197"/>
    </location>
</feature>
<name>A0A290Q706_9BACT</name>
<feature type="transmembrane region" description="Helical" evidence="6">
    <location>
        <begin position="538"/>
        <end position="561"/>
    </location>
</feature>
<dbReference type="Proteomes" id="UP000217265">
    <property type="component" value="Chromosome"/>
</dbReference>
<evidence type="ECO:0000313" key="7">
    <source>
        <dbReference type="EMBL" id="ATC64203.1"/>
    </source>
</evidence>
<feature type="transmembrane region" description="Helical" evidence="6">
    <location>
        <begin position="367"/>
        <end position="388"/>
    </location>
</feature>
<reference evidence="7 8" key="1">
    <citation type="submission" date="2017-09" db="EMBL/GenBank/DDBJ databases">
        <title>Complete genome sequence of Verrucomicrobial strain HZ-65, isolated from freshwater.</title>
        <authorList>
            <person name="Choi A."/>
        </authorList>
    </citation>
    <scope>NUCLEOTIDE SEQUENCE [LARGE SCALE GENOMIC DNA]</scope>
    <source>
        <strain evidence="7 8">HZ-65</strain>
    </source>
</reference>
<accession>A0A290Q706</accession>
<dbReference type="Gene3D" id="1.20.1250.20">
    <property type="entry name" value="MFS general substrate transporter like domains"/>
    <property type="match status" value="1"/>
</dbReference>
<proteinExistence type="predicted"/>
<organism evidence="7 8">
    <name type="scientific">Nibricoccus aquaticus</name>
    <dbReference type="NCBI Taxonomy" id="2576891"/>
    <lineage>
        <taxon>Bacteria</taxon>
        <taxon>Pseudomonadati</taxon>
        <taxon>Verrucomicrobiota</taxon>
        <taxon>Opitutia</taxon>
        <taxon>Opitutales</taxon>
        <taxon>Opitutaceae</taxon>
        <taxon>Nibricoccus</taxon>
    </lineage>
</organism>
<feature type="transmembrane region" description="Helical" evidence="6">
    <location>
        <begin position="275"/>
        <end position="294"/>
    </location>
</feature>
<evidence type="ECO:0000256" key="3">
    <source>
        <dbReference type="ARBA" id="ARBA00022692"/>
    </source>
</evidence>
<feature type="transmembrane region" description="Helical" evidence="6">
    <location>
        <begin position="9"/>
        <end position="33"/>
    </location>
</feature>
<dbReference type="InterPro" id="IPR036259">
    <property type="entry name" value="MFS_trans_sf"/>
</dbReference>
<dbReference type="RefSeq" id="WP_096055835.1">
    <property type="nucleotide sequence ID" value="NZ_CP023344.1"/>
</dbReference>
<dbReference type="EMBL" id="CP023344">
    <property type="protein sequence ID" value="ATC64203.1"/>
    <property type="molecule type" value="Genomic_DNA"/>
</dbReference>
<keyword evidence="3 6" id="KW-0812">Transmembrane</keyword>
<evidence type="ECO:0000256" key="2">
    <source>
        <dbReference type="ARBA" id="ARBA00022448"/>
    </source>
</evidence>
<feature type="transmembrane region" description="Helical" evidence="6">
    <location>
        <begin position="497"/>
        <end position="517"/>
    </location>
</feature>
<keyword evidence="4 6" id="KW-1133">Transmembrane helix</keyword>
<dbReference type="GO" id="GO:0016020">
    <property type="term" value="C:membrane"/>
    <property type="evidence" value="ECO:0007669"/>
    <property type="project" value="UniProtKB-SubCell"/>
</dbReference>
<dbReference type="PANTHER" id="PTHR12778:SF10">
    <property type="entry name" value="MAJOR FACILITATOR SUPERFAMILY DOMAIN-CONTAINING PROTEIN 3"/>
    <property type="match status" value="1"/>
</dbReference>
<feature type="transmembrane region" description="Helical" evidence="6">
    <location>
        <begin position="74"/>
        <end position="92"/>
    </location>
</feature>
<feature type="transmembrane region" description="Helical" evidence="6">
    <location>
        <begin position="45"/>
        <end position="62"/>
    </location>
</feature>
<dbReference type="OrthoDB" id="9787815at2"/>
<dbReference type="AlphaFoldDB" id="A0A290Q706"/>
<sequence length="565" mass="60703">MDKFRRHPFLWVPTLYLAMGIPFNVIMSGTAANMYKSMGYSNSEITIALGSIGLAWSAKPFWAAFLDMYRTKKFFVLLMELVLAALFVGVAMSIPGSGFFQVSLALLWVAAFASSTQDICADGVYLTSLDKPAQAKFAGVQGMCWVSGKVLATGGFIYAMTRLQPVFGWSEQQMWQGVMCSCGAAMLLLFAWHYWYLPTGSVTERPKNFAAVFEDFGHTAVTFFHKRAFWGMMAFVCLYRLGEGLILMEGQLFLRSATAEGGLGLSAGQVSQIDAMFGTGASICGGLLGGWFAGKMGLSRALWIMGLCLNVPHFTYVALSHVAAGGGGASYAFIASMVSIEKFGYGFGMVGNMIYMMQQLAPGRRTMTHYAFATALMNLMLVPTNMISGPLAELLGFSTFFIVVMVASVPSVWAAFKAPFPLKAEEEKISSGESGNANEVITVDDPTRLSAGELLVQKIAGRASMFAILNVLCLLVLDAMFLGRLHGANIAANSGRILYGVIIGCALLKAWLSWKAVSTARAAIAEADARGEKAYRGNARGAIVATLVCGALSVAVLYFGAKMLP</sequence>
<evidence type="ECO:0000256" key="5">
    <source>
        <dbReference type="ARBA" id="ARBA00023136"/>
    </source>
</evidence>
<evidence type="ECO:0000256" key="4">
    <source>
        <dbReference type="ARBA" id="ARBA00022989"/>
    </source>
</evidence>
<feature type="transmembrane region" description="Helical" evidence="6">
    <location>
        <begin position="98"/>
        <end position="116"/>
    </location>
</feature>